<keyword evidence="9" id="KW-0472">Membrane</keyword>
<feature type="region of interest" description="Disordered" evidence="10">
    <location>
        <begin position="271"/>
        <end position="294"/>
    </location>
</feature>
<dbReference type="InterPro" id="IPR006260">
    <property type="entry name" value="TonB/TolA_C"/>
</dbReference>
<evidence type="ECO:0000256" key="9">
    <source>
        <dbReference type="ARBA" id="ARBA00023136"/>
    </source>
</evidence>
<comment type="subcellular location">
    <subcellularLocation>
        <location evidence="1">Cell inner membrane</location>
        <topology evidence="1">Single-pass membrane protein</topology>
        <orientation evidence="1">Periplasmic side</orientation>
    </subcellularLocation>
</comment>
<keyword evidence="4" id="KW-1003">Cell membrane</keyword>
<keyword evidence="5" id="KW-0997">Cell inner membrane</keyword>
<keyword evidence="6" id="KW-0812">Transmembrane</keyword>
<evidence type="ECO:0000256" key="2">
    <source>
        <dbReference type="ARBA" id="ARBA00006555"/>
    </source>
</evidence>
<keyword evidence="7" id="KW-0653">Protein transport</keyword>
<dbReference type="PRINTS" id="PR01374">
    <property type="entry name" value="TONBPROTEIN"/>
</dbReference>
<dbReference type="GO" id="GO:0031992">
    <property type="term" value="F:energy transducer activity"/>
    <property type="evidence" value="ECO:0007669"/>
    <property type="project" value="InterPro"/>
</dbReference>
<dbReference type="AlphaFoldDB" id="A0A1W1UPK7"/>
<dbReference type="InterPro" id="IPR051045">
    <property type="entry name" value="TonB-dependent_transducer"/>
</dbReference>
<dbReference type="InterPro" id="IPR041916">
    <property type="entry name" value="Anti_sigma_zinc_sf"/>
</dbReference>
<proteinExistence type="inferred from homology"/>
<dbReference type="STRING" id="645990.SAMN00120144_2240"/>
<evidence type="ECO:0000256" key="6">
    <source>
        <dbReference type="ARBA" id="ARBA00022692"/>
    </source>
</evidence>
<dbReference type="GO" id="GO:0030288">
    <property type="term" value="C:outer membrane-bounded periplasmic space"/>
    <property type="evidence" value="ECO:0007669"/>
    <property type="project" value="InterPro"/>
</dbReference>
<dbReference type="GO" id="GO:0055085">
    <property type="term" value="P:transmembrane transport"/>
    <property type="evidence" value="ECO:0007669"/>
    <property type="project" value="InterPro"/>
</dbReference>
<keyword evidence="3" id="KW-0813">Transport</keyword>
<comment type="similarity">
    <text evidence="2">Belongs to the TonB family.</text>
</comment>
<keyword evidence="8" id="KW-1133">Transmembrane helix</keyword>
<dbReference type="Pfam" id="PF13715">
    <property type="entry name" value="CarbopepD_reg_2"/>
    <property type="match status" value="1"/>
</dbReference>
<sequence length="492" mass="51832">MRPTNQLPPPLLPPEPGGHLPVALLRQYVAGTLAPAAQHRVESHTLTCQRCAEVLEGLEMTDAATTDHSLTDLQRRLRARVAQDADSKPAANWPWLQMAGVLLLLIASIIGWRLNQARTEAQSEPVAALMRRKDTAAAQQEAVPQAVSKPELKAMESKPAPVEVLAAPAPDAETSGVAPSLAAAASRPKATSRTRSARIARPASTRIAALKTETFSNSNKDKVVADSVSTADLAAASYATAAAAASAPLPPDRTRTSLARTAAPAAGVYSDSGKQVAKMPPGSDTRSLASKGAPATGVSLVRGRITDQNSGEGLPGVTVLVKGTKLGTSTQADGSFTLPIADSPSTLTIASIGYQTREYKLTNPSAPLTLALPTDTRSLGEVVVTRKGKMPVPPAVGPTPTGGLPAFHQYLKEELEYPERARQERTEGTVKLKFTVTANGAIEDLKIVRGLSKECDTEALRLVREGPAWFPGITGGRRTAQQVRLLVPFRLP</sequence>
<protein>
    <submittedName>
        <fullName evidence="12">TonB family protein</fullName>
    </submittedName>
</protein>
<evidence type="ECO:0000256" key="5">
    <source>
        <dbReference type="ARBA" id="ARBA00022519"/>
    </source>
</evidence>
<dbReference type="Pfam" id="PF03544">
    <property type="entry name" value="TonB_C"/>
    <property type="match status" value="1"/>
</dbReference>
<dbReference type="Proteomes" id="UP000192266">
    <property type="component" value="Unassembled WGS sequence"/>
</dbReference>
<dbReference type="PANTHER" id="PTHR33446:SF2">
    <property type="entry name" value="PROTEIN TONB"/>
    <property type="match status" value="1"/>
</dbReference>
<evidence type="ECO:0000256" key="4">
    <source>
        <dbReference type="ARBA" id="ARBA00022475"/>
    </source>
</evidence>
<dbReference type="InterPro" id="IPR003538">
    <property type="entry name" value="TonB"/>
</dbReference>
<dbReference type="SUPFAM" id="SSF74653">
    <property type="entry name" value="TolA/TonB C-terminal domain"/>
    <property type="match status" value="1"/>
</dbReference>
<dbReference type="NCBIfam" id="TIGR01352">
    <property type="entry name" value="tonB_Cterm"/>
    <property type="match status" value="1"/>
</dbReference>
<dbReference type="PROSITE" id="PS52015">
    <property type="entry name" value="TONB_CTD"/>
    <property type="match status" value="1"/>
</dbReference>
<evidence type="ECO:0000259" key="11">
    <source>
        <dbReference type="PROSITE" id="PS52015"/>
    </source>
</evidence>
<dbReference type="Gene3D" id="2.60.40.1120">
    <property type="entry name" value="Carboxypeptidase-like, regulatory domain"/>
    <property type="match status" value="1"/>
</dbReference>
<dbReference type="GO" id="GO:0015031">
    <property type="term" value="P:protein transport"/>
    <property type="evidence" value="ECO:0007669"/>
    <property type="project" value="UniProtKB-KW"/>
</dbReference>
<evidence type="ECO:0000256" key="10">
    <source>
        <dbReference type="SAM" id="MobiDB-lite"/>
    </source>
</evidence>
<gene>
    <name evidence="12" type="ORF">SAMN00120144_2240</name>
</gene>
<dbReference type="SUPFAM" id="SSF49464">
    <property type="entry name" value="Carboxypeptidase regulatory domain-like"/>
    <property type="match status" value="1"/>
</dbReference>
<dbReference type="Gene3D" id="1.10.10.1320">
    <property type="entry name" value="Anti-sigma factor, zinc-finger domain"/>
    <property type="match status" value="1"/>
</dbReference>
<evidence type="ECO:0000256" key="3">
    <source>
        <dbReference type="ARBA" id="ARBA00022448"/>
    </source>
</evidence>
<keyword evidence="13" id="KW-1185">Reference proteome</keyword>
<dbReference type="InterPro" id="IPR008969">
    <property type="entry name" value="CarboxyPept-like_regulatory"/>
</dbReference>
<name>A0A1W1UPK7_9BACT</name>
<reference evidence="12 13" key="1">
    <citation type="submission" date="2017-04" db="EMBL/GenBank/DDBJ databases">
        <authorList>
            <person name="Afonso C.L."/>
            <person name="Miller P.J."/>
            <person name="Scott M.A."/>
            <person name="Spackman E."/>
            <person name="Goraichik I."/>
            <person name="Dimitrov K.M."/>
            <person name="Suarez D.L."/>
            <person name="Swayne D.E."/>
        </authorList>
    </citation>
    <scope>NUCLEOTIDE SEQUENCE [LARGE SCALE GENOMIC DNA]</scope>
    <source>
        <strain evidence="12 13">DSM 11622</strain>
    </source>
</reference>
<accession>A0A1W1UPK7</accession>
<evidence type="ECO:0000313" key="12">
    <source>
        <dbReference type="EMBL" id="SMB82919.1"/>
    </source>
</evidence>
<dbReference type="Gene3D" id="3.30.1150.10">
    <property type="match status" value="1"/>
</dbReference>
<dbReference type="EMBL" id="FWWW01000036">
    <property type="protein sequence ID" value="SMB82919.1"/>
    <property type="molecule type" value="Genomic_DNA"/>
</dbReference>
<feature type="domain" description="TonB C-terminal" evidence="11">
    <location>
        <begin position="402"/>
        <end position="492"/>
    </location>
</feature>
<dbReference type="GO" id="GO:0015891">
    <property type="term" value="P:siderophore transport"/>
    <property type="evidence" value="ECO:0007669"/>
    <property type="project" value="InterPro"/>
</dbReference>
<evidence type="ECO:0000256" key="1">
    <source>
        <dbReference type="ARBA" id="ARBA00004383"/>
    </source>
</evidence>
<evidence type="ECO:0000256" key="8">
    <source>
        <dbReference type="ARBA" id="ARBA00022989"/>
    </source>
</evidence>
<dbReference type="PANTHER" id="PTHR33446">
    <property type="entry name" value="PROTEIN TONB-RELATED"/>
    <property type="match status" value="1"/>
</dbReference>
<evidence type="ECO:0000313" key="13">
    <source>
        <dbReference type="Proteomes" id="UP000192266"/>
    </source>
</evidence>
<feature type="region of interest" description="Disordered" evidence="10">
    <location>
        <begin position="171"/>
        <end position="203"/>
    </location>
</feature>
<dbReference type="GO" id="GO:0098797">
    <property type="term" value="C:plasma membrane protein complex"/>
    <property type="evidence" value="ECO:0007669"/>
    <property type="project" value="TreeGrafter"/>
</dbReference>
<dbReference type="InterPro" id="IPR037682">
    <property type="entry name" value="TonB_C"/>
</dbReference>
<evidence type="ECO:0000256" key="7">
    <source>
        <dbReference type="ARBA" id="ARBA00022927"/>
    </source>
</evidence>
<organism evidence="12 13">
    <name type="scientific">Hymenobacter roseosalivarius DSM 11622</name>
    <dbReference type="NCBI Taxonomy" id="645990"/>
    <lineage>
        <taxon>Bacteria</taxon>
        <taxon>Pseudomonadati</taxon>
        <taxon>Bacteroidota</taxon>
        <taxon>Cytophagia</taxon>
        <taxon>Cytophagales</taxon>
        <taxon>Hymenobacteraceae</taxon>
        <taxon>Hymenobacter</taxon>
    </lineage>
</organism>